<organism evidence="5 6">
    <name type="scientific">Niastella soli</name>
    <dbReference type="NCBI Taxonomy" id="2821487"/>
    <lineage>
        <taxon>Bacteria</taxon>
        <taxon>Pseudomonadati</taxon>
        <taxon>Bacteroidota</taxon>
        <taxon>Chitinophagia</taxon>
        <taxon>Chitinophagales</taxon>
        <taxon>Chitinophagaceae</taxon>
        <taxon>Niastella</taxon>
    </lineage>
</organism>
<comment type="caution">
    <text evidence="5">The sequence shown here is derived from an EMBL/GenBank/DDBJ whole genome shotgun (WGS) entry which is preliminary data.</text>
</comment>
<reference evidence="5 6" key="1">
    <citation type="submission" date="2021-03" db="EMBL/GenBank/DDBJ databases">
        <title>Assistant Professor.</title>
        <authorList>
            <person name="Huq M.A."/>
        </authorList>
    </citation>
    <scope>NUCLEOTIDE SEQUENCE [LARGE SCALE GENOMIC DNA]</scope>
    <source>
        <strain evidence="5 6">MAH-29</strain>
    </source>
</reference>
<keyword evidence="6" id="KW-1185">Reference proteome</keyword>
<dbReference type="Gene3D" id="3.40.50.1820">
    <property type="entry name" value="alpha/beta hydrolase"/>
    <property type="match status" value="1"/>
</dbReference>
<keyword evidence="3 5" id="KW-0378">Hydrolase</keyword>
<evidence type="ECO:0000256" key="1">
    <source>
        <dbReference type="ARBA" id="ARBA00010088"/>
    </source>
</evidence>
<dbReference type="GO" id="GO:0016787">
    <property type="term" value="F:hydrolase activity"/>
    <property type="evidence" value="ECO:0007669"/>
    <property type="project" value="UniProtKB-KW"/>
</dbReference>
<dbReference type="SUPFAM" id="SSF53474">
    <property type="entry name" value="alpha/beta-Hydrolases"/>
    <property type="match status" value="1"/>
</dbReference>
<name>A0ABS3YUU8_9BACT</name>
<protein>
    <submittedName>
        <fullName evidence="5">Epoxide hydrolase</fullName>
    </submittedName>
</protein>
<evidence type="ECO:0000256" key="2">
    <source>
        <dbReference type="ARBA" id="ARBA00022797"/>
    </source>
</evidence>
<dbReference type="InterPro" id="IPR029058">
    <property type="entry name" value="AB_hydrolase_fold"/>
</dbReference>
<dbReference type="Proteomes" id="UP000677244">
    <property type="component" value="Unassembled WGS sequence"/>
</dbReference>
<proteinExistence type="inferred from homology"/>
<dbReference type="EMBL" id="JAGHKO010000004">
    <property type="protein sequence ID" value="MBO9201706.1"/>
    <property type="molecule type" value="Genomic_DNA"/>
</dbReference>
<evidence type="ECO:0000313" key="6">
    <source>
        <dbReference type="Proteomes" id="UP000677244"/>
    </source>
</evidence>
<dbReference type="InterPro" id="IPR010497">
    <property type="entry name" value="Epoxide_hydro_N"/>
</dbReference>
<accession>A0ABS3YUU8</accession>
<evidence type="ECO:0000313" key="5">
    <source>
        <dbReference type="EMBL" id="MBO9201706.1"/>
    </source>
</evidence>
<dbReference type="InterPro" id="IPR000639">
    <property type="entry name" value="Epox_hydrolase-like"/>
</dbReference>
<sequence>MGTSQTTAVPKMASSESLRPFQFMVPQSELEDLIRRVKSTRWPEKETVNDFSQGVPLATMQKLARYWTEGYDWRKREAKINSYPNFITEIDGLDIHFMHIKSKHDNAMPVIITHGWPGSVVEQMKLIEPLTNPTEYGGKAEDAFDVVIPSMPGYGFSGKPATTGWGPERIASAWTILMKRLGYNRYTAQGGDWGAIITDLMGVQADPGLVAIHVNMPGAVPPEIDKQCWAGTVPTGLSADETKACEELVTFYKQVYYAFFMGTRPETLTGIADSPIGLASLLLDHDAKSTALIARSFDGQTEGITRDDVLDNVSLFWFTNTGVSAARLYWENKLNFFAPKGVKIPVAVSVFPDELYPCPRSWAEKAYPKLMQFNKMEKGGHFAAFEQPKLLVQEMRTAFKSFR</sequence>
<feature type="domain" description="Epoxide hydrolase N-terminal" evidence="4">
    <location>
        <begin position="19"/>
        <end position="122"/>
    </location>
</feature>
<dbReference type="Pfam" id="PF06441">
    <property type="entry name" value="EHN"/>
    <property type="match status" value="1"/>
</dbReference>
<evidence type="ECO:0000256" key="3">
    <source>
        <dbReference type="ARBA" id="ARBA00022801"/>
    </source>
</evidence>
<dbReference type="PANTHER" id="PTHR21661">
    <property type="entry name" value="EPOXIDE HYDROLASE 1-RELATED"/>
    <property type="match status" value="1"/>
</dbReference>
<dbReference type="PANTHER" id="PTHR21661:SF35">
    <property type="entry name" value="EPOXIDE HYDROLASE"/>
    <property type="match status" value="1"/>
</dbReference>
<dbReference type="RefSeq" id="WP_209139760.1">
    <property type="nucleotide sequence ID" value="NZ_JAGHKO010000004.1"/>
</dbReference>
<comment type="similarity">
    <text evidence="1">Belongs to the peptidase S33 family.</text>
</comment>
<dbReference type="PIRSF" id="PIRSF001112">
    <property type="entry name" value="Epoxide_hydrolase"/>
    <property type="match status" value="1"/>
</dbReference>
<gene>
    <name evidence="5" type="ORF">J7I42_15600</name>
</gene>
<dbReference type="InterPro" id="IPR016292">
    <property type="entry name" value="Epoxide_hydrolase"/>
</dbReference>
<dbReference type="PRINTS" id="PR00412">
    <property type="entry name" value="EPOXHYDRLASE"/>
</dbReference>
<keyword evidence="2" id="KW-0058">Aromatic hydrocarbons catabolism</keyword>
<evidence type="ECO:0000259" key="4">
    <source>
        <dbReference type="Pfam" id="PF06441"/>
    </source>
</evidence>